<dbReference type="NCBIfam" id="TIGR00787">
    <property type="entry name" value="dctP"/>
    <property type="match status" value="1"/>
</dbReference>
<gene>
    <name evidence="5" type="ORF">H8716_05640</name>
</gene>
<organism evidence="5 6">
    <name type="scientific">Jingyaoa shaoxingensis</name>
    <dbReference type="NCBI Taxonomy" id="2763671"/>
    <lineage>
        <taxon>Bacteria</taxon>
        <taxon>Bacillati</taxon>
        <taxon>Bacillota</taxon>
        <taxon>Clostridia</taxon>
        <taxon>Lachnospirales</taxon>
        <taxon>Lachnospiraceae</taxon>
        <taxon>Jingyaoa</taxon>
    </lineage>
</organism>
<feature type="chain" id="PRO_5045164486" evidence="4">
    <location>
        <begin position="26"/>
        <end position="351"/>
    </location>
</feature>
<dbReference type="EMBL" id="JACRSZ010000004">
    <property type="protein sequence ID" value="MBC8572570.1"/>
    <property type="molecule type" value="Genomic_DNA"/>
</dbReference>
<evidence type="ECO:0000256" key="4">
    <source>
        <dbReference type="SAM" id="SignalP"/>
    </source>
</evidence>
<dbReference type="InterPro" id="IPR004682">
    <property type="entry name" value="TRAP_DctP"/>
</dbReference>
<evidence type="ECO:0000256" key="1">
    <source>
        <dbReference type="ARBA" id="ARBA00009023"/>
    </source>
</evidence>
<comment type="similarity">
    <text evidence="1">Belongs to the bacterial solute-binding protein 7 family.</text>
</comment>
<dbReference type="PIRSF" id="PIRSF006470">
    <property type="entry name" value="DctB"/>
    <property type="match status" value="1"/>
</dbReference>
<evidence type="ECO:0000256" key="3">
    <source>
        <dbReference type="ARBA" id="ARBA00022729"/>
    </source>
</evidence>
<dbReference type="Gene3D" id="3.40.190.170">
    <property type="entry name" value="Bacterial extracellular solute-binding protein, family 7"/>
    <property type="match status" value="1"/>
</dbReference>
<keyword evidence="3 4" id="KW-0732">Signal</keyword>
<reference evidence="5 6" key="1">
    <citation type="submission" date="2020-08" db="EMBL/GenBank/DDBJ databases">
        <title>Genome public.</title>
        <authorList>
            <person name="Liu C."/>
            <person name="Sun Q."/>
        </authorList>
    </citation>
    <scope>NUCLEOTIDE SEQUENCE [LARGE SCALE GENOMIC DNA]</scope>
    <source>
        <strain evidence="5 6">NSJ-46</strain>
    </source>
</reference>
<comment type="caution">
    <text evidence="5">The sequence shown here is derived from an EMBL/GenBank/DDBJ whole genome shotgun (WGS) entry which is preliminary data.</text>
</comment>
<keyword evidence="2" id="KW-0813">Transport</keyword>
<name>A0ABR7N836_9FIRM</name>
<proteinExistence type="inferred from homology"/>
<dbReference type="SUPFAM" id="SSF53850">
    <property type="entry name" value="Periplasmic binding protein-like II"/>
    <property type="match status" value="1"/>
</dbReference>
<dbReference type="Proteomes" id="UP000657421">
    <property type="component" value="Unassembled WGS sequence"/>
</dbReference>
<dbReference type="Pfam" id="PF03480">
    <property type="entry name" value="DctP"/>
    <property type="match status" value="1"/>
</dbReference>
<dbReference type="InterPro" id="IPR018389">
    <property type="entry name" value="DctP_fam"/>
</dbReference>
<protein>
    <submittedName>
        <fullName evidence="5">DctP family TRAP transporter solute-binding subunit</fullName>
    </submittedName>
</protein>
<dbReference type="PANTHER" id="PTHR33376:SF7">
    <property type="entry name" value="C4-DICARBOXYLATE-BINDING PROTEIN DCTB"/>
    <property type="match status" value="1"/>
</dbReference>
<keyword evidence="6" id="KW-1185">Reference proteome</keyword>
<sequence>MKQWKRILAGLAGAAVLTSGLAVYADGEAAEGDAVTYPKLNLSFAVNGTDTQIDTQVGQYLATLVSQRSGGNITIDVFPNDTLAGGNATKGIEYVCAGSTDLAAYATSTLSAIDSKLNIATMPWTFTSYDQAKEVIDTTGGEYYAERLSQKGLTYLGAFHNGFRQLTNSKHPVTKPEDLKGLKIRIPGSKIYMTFWEAIGASPTAMSWSEVFTAIQQGTIDGQENGAPITKSAKMYEVQDYMTIWNYAYDCDLIICNSKVWNNLDEATQTLLQECITESCDWGRYKIEKEEEDIINEFIKGGMQVDRLTEEQLVPFQELIKDAMKGLKAEYGKAACEAFNIDTEGVEFTEE</sequence>
<dbReference type="NCBIfam" id="NF037995">
    <property type="entry name" value="TRAP_S1"/>
    <property type="match status" value="1"/>
</dbReference>
<dbReference type="RefSeq" id="WP_249307605.1">
    <property type="nucleotide sequence ID" value="NZ_JACRSZ010000004.1"/>
</dbReference>
<evidence type="ECO:0000313" key="5">
    <source>
        <dbReference type="EMBL" id="MBC8572570.1"/>
    </source>
</evidence>
<feature type="signal peptide" evidence="4">
    <location>
        <begin position="1"/>
        <end position="25"/>
    </location>
</feature>
<evidence type="ECO:0000256" key="2">
    <source>
        <dbReference type="ARBA" id="ARBA00022448"/>
    </source>
</evidence>
<accession>A0ABR7N836</accession>
<dbReference type="PANTHER" id="PTHR33376">
    <property type="match status" value="1"/>
</dbReference>
<evidence type="ECO:0000313" key="6">
    <source>
        <dbReference type="Proteomes" id="UP000657421"/>
    </source>
</evidence>
<dbReference type="InterPro" id="IPR038404">
    <property type="entry name" value="TRAP_DctP_sf"/>
</dbReference>